<reference evidence="2 3" key="1">
    <citation type="submission" date="2024-06" db="EMBL/GenBank/DDBJ databases">
        <title>Genomic Encyclopedia of Type Strains, Phase IV (KMG-IV): sequencing the most valuable type-strain genomes for metagenomic binning, comparative biology and taxonomic classification.</title>
        <authorList>
            <person name="Goeker M."/>
        </authorList>
    </citation>
    <scope>NUCLEOTIDE SEQUENCE [LARGE SCALE GENOMIC DNA]</scope>
    <source>
        <strain evidence="2 3">DSM 105042</strain>
    </source>
</reference>
<evidence type="ECO:0000256" key="1">
    <source>
        <dbReference type="SAM" id="Phobius"/>
    </source>
</evidence>
<name>A0ABV2H5P8_9HYPH</name>
<dbReference type="EMBL" id="JBEPLJ010000006">
    <property type="protein sequence ID" value="MET3585811.1"/>
    <property type="molecule type" value="Genomic_DNA"/>
</dbReference>
<feature type="transmembrane region" description="Helical" evidence="1">
    <location>
        <begin position="102"/>
        <end position="126"/>
    </location>
</feature>
<keyword evidence="1" id="KW-0812">Transmembrane</keyword>
<evidence type="ECO:0000313" key="3">
    <source>
        <dbReference type="Proteomes" id="UP001549031"/>
    </source>
</evidence>
<feature type="transmembrane region" description="Helical" evidence="1">
    <location>
        <begin position="58"/>
        <end position="82"/>
    </location>
</feature>
<dbReference type="RefSeq" id="WP_247243733.1">
    <property type="nucleotide sequence ID" value="NZ_JALJRA010000006.1"/>
</dbReference>
<proteinExistence type="predicted"/>
<keyword evidence="3" id="KW-1185">Reference proteome</keyword>
<keyword evidence="1" id="KW-0472">Membrane</keyword>
<protein>
    <submittedName>
        <fullName evidence="2">Uncharacterized protein</fullName>
    </submittedName>
</protein>
<keyword evidence="1" id="KW-1133">Transmembrane helix</keyword>
<feature type="transmembrane region" description="Helical" evidence="1">
    <location>
        <begin position="162"/>
        <end position="179"/>
    </location>
</feature>
<gene>
    <name evidence="2" type="ORF">ABID21_001920</name>
</gene>
<organism evidence="2 3">
    <name type="scientific">Pseudorhizobium tarimense</name>
    <dbReference type="NCBI Taxonomy" id="1079109"/>
    <lineage>
        <taxon>Bacteria</taxon>
        <taxon>Pseudomonadati</taxon>
        <taxon>Pseudomonadota</taxon>
        <taxon>Alphaproteobacteria</taxon>
        <taxon>Hyphomicrobiales</taxon>
        <taxon>Rhizobiaceae</taxon>
        <taxon>Rhizobium/Agrobacterium group</taxon>
        <taxon>Pseudorhizobium</taxon>
    </lineage>
</organism>
<feature type="transmembrane region" description="Helical" evidence="1">
    <location>
        <begin position="138"/>
        <end position="156"/>
    </location>
</feature>
<accession>A0ABV2H5P8</accession>
<sequence length="279" mass="30107">MTDDLLGTLYWTYFALGLASPLLPFTLMWRTACLSAGALLAANLFAQPVHWSDENVSHTFGLLMLLMFTSVVVLALAVRFLIVVAKGPATDEVLGIGQYSHWRIWIDLINLAFWGGIAGVFLVILLARLLGGLQGGHLLDLGIALAGVAVAVFAALRCSKMIAVPLSSIGIAVSVLSFIGSGQTDRIIGEAEALAAGRPWCLVTPTTDVQQPTLAALGFFSLPKGRLKAHLVLRIRDGDEDIKAHWSIRQQRFFNGAYNLVPACDYRTDYAAALMQGRV</sequence>
<dbReference type="Proteomes" id="UP001549031">
    <property type="component" value="Unassembled WGS sequence"/>
</dbReference>
<evidence type="ECO:0000313" key="2">
    <source>
        <dbReference type="EMBL" id="MET3585811.1"/>
    </source>
</evidence>
<comment type="caution">
    <text evidence="2">The sequence shown here is derived from an EMBL/GenBank/DDBJ whole genome shotgun (WGS) entry which is preliminary data.</text>
</comment>